<dbReference type="Proteomes" id="UP000016666">
    <property type="component" value="Chromosome 8"/>
</dbReference>
<evidence type="ECO:0000256" key="3">
    <source>
        <dbReference type="ARBA" id="ARBA00022553"/>
    </source>
</evidence>
<feature type="compositionally biased region" description="Basic residues" evidence="19">
    <location>
        <begin position="161"/>
        <end position="179"/>
    </location>
</feature>
<dbReference type="Ensembl" id="ENSAPLT00000026253.1">
    <property type="protein sequence ID" value="ENSAPLP00000021906.1"/>
    <property type="gene ID" value="ENSAPLG00000008394.2"/>
</dbReference>
<evidence type="ECO:0000256" key="6">
    <source>
        <dbReference type="ARBA" id="ARBA00022679"/>
    </source>
</evidence>
<evidence type="ECO:0000313" key="22">
    <source>
        <dbReference type="Proteomes" id="UP000016666"/>
    </source>
</evidence>
<evidence type="ECO:0000259" key="20">
    <source>
        <dbReference type="PROSITE" id="PS00028"/>
    </source>
</evidence>
<dbReference type="GO" id="GO:0005730">
    <property type="term" value="C:nucleolus"/>
    <property type="evidence" value="ECO:0007669"/>
    <property type="project" value="UniProtKB-SubCell"/>
</dbReference>
<dbReference type="GO" id="GO:0160248">
    <property type="term" value="F:tRNA (guanine(27)-N2)-dimethyltransferase activity"/>
    <property type="evidence" value="ECO:0007669"/>
    <property type="project" value="Ensembl"/>
</dbReference>
<evidence type="ECO:0000256" key="19">
    <source>
        <dbReference type="SAM" id="MobiDB-lite"/>
    </source>
</evidence>
<keyword evidence="5 18" id="KW-0489">Methyltransferase</keyword>
<feature type="compositionally biased region" description="Pro residues" evidence="19">
    <location>
        <begin position="81"/>
        <end position="96"/>
    </location>
</feature>
<evidence type="ECO:0000256" key="7">
    <source>
        <dbReference type="ARBA" id="ARBA00022691"/>
    </source>
</evidence>
<dbReference type="InterPro" id="IPR042296">
    <property type="entry name" value="tRNA_met_Trm1_C"/>
</dbReference>
<feature type="region of interest" description="Disordered" evidence="19">
    <location>
        <begin position="1"/>
        <end position="198"/>
    </location>
</feature>
<sequence length="914" mass="101227">MEQRSAALWGHQPLTKEASGGPWGSLTARSQTPQPASRGTGQPAERCRSSWRSNRGRSRCLAEAQQVPAAPAPALGARTGRPPPGLLPASPQPRLAPPRLASHPPPSQRLSAGRLSLSPRSGPVQKPTDHSQLLTATAPPPPHPVLPPPRRARPAAQQRSGKCRRRSAPPPPPRHRRAPRPPPSVPPSLRGAGLSVRPTLACRTRPEKMAAEEAAEAALAELPPEQERKHISIQRQLAELEKLAGLSEGEFTLAVSLKTDLHVTDEKKPCPLCPEEKFKACYGHKLHRHLQNLHWKISVEFEGYRMCICHLPCRLVKPNLVGDQTFSKMGAHYHCIICSATIARRTDMIGHINRHVNKGETESRFITAPAPKSSYQVLKESDTDVQVLPNYSTPQKTDSYFNPKMKLNRQLIFCALAVLAEERKPIECLDAFGATGIMGLQWAKHLRNSVKVTINDCNENSVTMIQENCHLNKMKVKLNTKEENNDEALGGGEQNTDTIEVTKMDANVIMHMRSFDFIHLDPFGTSVNYLDSAFRNVRNLGIVSLTSTDISSLYAKAQHVALRHYGCNIVRTEYYRELAARIVIAAVARAAARCNKGIEVLLAVALEHFVLVVVRVLRGPSPADDSAKKVRYLIHCQWCEERIFQKEGNMVEENPYQQLPCDCHGSMPGKTAVVLGPLWSGALFNTGFLRRMLFEAVQYGLDETQPLLKTLVCEAECTTLKNFSTHECGVYIKTPDTSAESCVLHGKRKNNEVVRNTAKRQKSDNSAEHPAFYYNIHRHSIKGMNMPKLNKFLNYLSEAGYRVSRTHFDPMGVRTNAPLAQFKTILVKYSTPTYTGGQAEGPLHLTEDVHMGDQVPAAADTKSEDAEFLEDNKSGDAEFLEDNKSGDAEFLEDNKSGDTATMFTNDCPIHCAAD</sequence>
<evidence type="ECO:0000256" key="9">
    <source>
        <dbReference type="ARBA" id="ARBA00022723"/>
    </source>
</evidence>
<dbReference type="InterPro" id="IPR013087">
    <property type="entry name" value="Znf_C2H2_type"/>
</dbReference>
<keyword evidence="3" id="KW-0597">Phosphoprotein</keyword>
<evidence type="ECO:0000256" key="13">
    <source>
        <dbReference type="ARBA" id="ARBA00022884"/>
    </source>
</evidence>
<feature type="compositionally biased region" description="Low complexity" evidence="19">
    <location>
        <begin position="68"/>
        <end position="80"/>
    </location>
</feature>
<keyword evidence="9" id="KW-0479">Metal-binding</keyword>
<keyword evidence="22" id="KW-1185">Reference proteome</keyword>
<evidence type="ECO:0000256" key="14">
    <source>
        <dbReference type="ARBA" id="ARBA00023242"/>
    </source>
</evidence>
<dbReference type="GeneTree" id="ENSGT00530000063646"/>
<dbReference type="AlphaFoldDB" id="A0A493T7T2"/>
<dbReference type="PROSITE" id="PS00028">
    <property type="entry name" value="ZINC_FINGER_C2H2_1"/>
    <property type="match status" value="1"/>
</dbReference>
<keyword evidence="13 18" id="KW-0694">RNA-binding</keyword>
<reference evidence="21 22" key="1">
    <citation type="submission" date="2017-10" db="EMBL/GenBank/DDBJ databases">
        <title>A new Pekin duck reference genome.</title>
        <authorList>
            <person name="Hou Z.-C."/>
            <person name="Zhou Z.-K."/>
            <person name="Zhu F."/>
            <person name="Hou S.-S."/>
        </authorList>
    </citation>
    <scope>NUCLEOTIDE SEQUENCE [LARGE SCALE GENOMIC DNA]</scope>
</reference>
<reference evidence="21" key="3">
    <citation type="submission" date="2025-09" db="UniProtKB">
        <authorList>
            <consortium name="Ensembl"/>
        </authorList>
    </citation>
    <scope>IDENTIFICATION</scope>
</reference>
<evidence type="ECO:0000256" key="17">
    <source>
        <dbReference type="ARBA" id="ARBA00093671"/>
    </source>
</evidence>
<dbReference type="GO" id="GO:0002940">
    <property type="term" value="P:tRNA N2-guanine methylation"/>
    <property type="evidence" value="ECO:0007669"/>
    <property type="project" value="Ensembl"/>
</dbReference>
<evidence type="ECO:0000256" key="15">
    <source>
        <dbReference type="ARBA" id="ARBA00093188"/>
    </source>
</evidence>
<feature type="compositionally biased region" description="Polar residues" evidence="19">
    <location>
        <begin position="27"/>
        <end position="40"/>
    </location>
</feature>
<accession>A0A493T7T2</accession>
<keyword evidence="12" id="KW-0832">Ubl conjugation</keyword>
<evidence type="ECO:0000256" key="16">
    <source>
        <dbReference type="ARBA" id="ARBA00093642"/>
    </source>
</evidence>
<evidence type="ECO:0000256" key="8">
    <source>
        <dbReference type="ARBA" id="ARBA00022694"/>
    </source>
</evidence>
<reference evidence="21" key="2">
    <citation type="submission" date="2025-08" db="UniProtKB">
        <authorList>
            <consortium name="Ensembl"/>
        </authorList>
    </citation>
    <scope>IDENTIFICATION</scope>
</reference>
<dbReference type="GO" id="GO:0000049">
    <property type="term" value="F:tRNA binding"/>
    <property type="evidence" value="ECO:0007669"/>
    <property type="project" value="UniProtKB-UniRule"/>
</dbReference>
<dbReference type="PANTHER" id="PTHR10631">
    <property type="entry name" value="N 2 ,N 2 -DIMETHYLGUANOSINE TRNA METHYLTRANSFERASE"/>
    <property type="match status" value="1"/>
</dbReference>
<keyword evidence="6 18" id="KW-0808">Transferase</keyword>
<gene>
    <name evidence="21" type="primary">TRMT1L</name>
</gene>
<feature type="compositionally biased region" description="Pro residues" evidence="19">
    <location>
        <begin position="138"/>
        <end position="149"/>
    </location>
</feature>
<proteinExistence type="inferred from homology"/>
<evidence type="ECO:0000256" key="12">
    <source>
        <dbReference type="ARBA" id="ARBA00022843"/>
    </source>
</evidence>
<dbReference type="FunFam" id="3.30.56.70:FF:000001">
    <property type="entry name" value="tRNA (guanine(26)-N(2))-dimethyltransferase"/>
    <property type="match status" value="1"/>
</dbReference>
<dbReference type="Gene3D" id="3.40.50.150">
    <property type="entry name" value="Vaccinia Virus protein VP39"/>
    <property type="match status" value="1"/>
</dbReference>
<keyword evidence="10" id="KW-0863">Zinc-finger</keyword>
<keyword evidence="14" id="KW-0539">Nucleus</keyword>
<dbReference type="Gene3D" id="3.30.56.70">
    <property type="entry name" value="N2,N2-dimethylguanosine tRNA methyltransferase, C-terminal domain"/>
    <property type="match status" value="1"/>
</dbReference>
<organism evidence="21 22">
    <name type="scientific">Anas platyrhynchos platyrhynchos</name>
    <name type="common">Northern mallard</name>
    <dbReference type="NCBI Taxonomy" id="8840"/>
    <lineage>
        <taxon>Eukaryota</taxon>
        <taxon>Metazoa</taxon>
        <taxon>Chordata</taxon>
        <taxon>Craniata</taxon>
        <taxon>Vertebrata</taxon>
        <taxon>Euteleostomi</taxon>
        <taxon>Archelosauria</taxon>
        <taxon>Archosauria</taxon>
        <taxon>Dinosauria</taxon>
        <taxon>Saurischia</taxon>
        <taxon>Theropoda</taxon>
        <taxon>Coelurosauria</taxon>
        <taxon>Aves</taxon>
        <taxon>Neognathae</taxon>
        <taxon>Galloanserae</taxon>
        <taxon>Anseriformes</taxon>
        <taxon>Anatidae</taxon>
        <taxon>Anatinae</taxon>
        <taxon>Anas</taxon>
    </lineage>
</organism>
<keyword evidence="4 18" id="KW-0820">tRNA-binding</keyword>
<dbReference type="PROSITE" id="PS51626">
    <property type="entry name" value="SAM_MT_TRM1"/>
    <property type="match status" value="1"/>
</dbReference>
<evidence type="ECO:0000256" key="10">
    <source>
        <dbReference type="ARBA" id="ARBA00022771"/>
    </source>
</evidence>
<dbReference type="Pfam" id="PF02005">
    <property type="entry name" value="TRM"/>
    <property type="match status" value="2"/>
</dbReference>
<evidence type="ECO:0000256" key="18">
    <source>
        <dbReference type="PROSITE-ProRule" id="PRU00958"/>
    </source>
</evidence>
<evidence type="ECO:0000256" key="1">
    <source>
        <dbReference type="ARBA" id="ARBA00004604"/>
    </source>
</evidence>
<evidence type="ECO:0000313" key="21">
    <source>
        <dbReference type="Ensembl" id="ENSAPLP00000021906.1"/>
    </source>
</evidence>
<dbReference type="InterPro" id="IPR002905">
    <property type="entry name" value="Trm1"/>
</dbReference>
<evidence type="ECO:0000256" key="5">
    <source>
        <dbReference type="ARBA" id="ARBA00022603"/>
    </source>
</evidence>
<evidence type="ECO:0000256" key="2">
    <source>
        <dbReference type="ARBA" id="ARBA00022499"/>
    </source>
</evidence>
<comment type="catalytic activity">
    <reaction evidence="15">
        <text>guanosine(27) in tRNA(Tyr) + 2 S-adenosyl-L-methionine = N(2)-dimethylguanosine(27) in tRNA(Tyr) + 2 S-adenosyl-L-homocysteine + 2 H(+)</text>
        <dbReference type="Rhea" id="RHEA:83895"/>
        <dbReference type="Rhea" id="RHEA-COMP:20240"/>
        <dbReference type="Rhea" id="RHEA-COMP:20241"/>
        <dbReference type="ChEBI" id="CHEBI:15378"/>
        <dbReference type="ChEBI" id="CHEBI:57856"/>
        <dbReference type="ChEBI" id="CHEBI:59789"/>
        <dbReference type="ChEBI" id="CHEBI:74269"/>
        <dbReference type="ChEBI" id="CHEBI:74513"/>
    </reaction>
    <physiologicalReaction direction="left-to-right" evidence="15">
        <dbReference type="Rhea" id="RHEA:83896"/>
    </physiologicalReaction>
</comment>
<evidence type="ECO:0000256" key="11">
    <source>
        <dbReference type="ARBA" id="ARBA00022833"/>
    </source>
</evidence>
<dbReference type="PANTHER" id="PTHR10631:SF1">
    <property type="entry name" value="TRMT1-LIKE PROTEIN"/>
    <property type="match status" value="1"/>
</dbReference>
<evidence type="ECO:0000256" key="4">
    <source>
        <dbReference type="ARBA" id="ARBA00022555"/>
    </source>
</evidence>
<comment type="subcellular location">
    <subcellularLocation>
        <location evidence="1">Nucleus</location>
        <location evidence="1">Nucleolus</location>
    </subcellularLocation>
</comment>
<dbReference type="InterPro" id="IPR029063">
    <property type="entry name" value="SAM-dependent_MTases_sf"/>
</dbReference>
<protein>
    <recommendedName>
        <fullName evidence="16">tRNA (guanine(27)-N(2))-dimethyltransferase</fullName>
    </recommendedName>
    <alternativeName>
        <fullName evidence="17">tRNA methyltransferase 1-like protein</fullName>
    </alternativeName>
</protein>
<keyword evidence="8 18" id="KW-0819">tRNA processing</keyword>
<dbReference type="FunFam" id="3.40.50.150:FF:000098">
    <property type="entry name" value="Trmt1-like isoform 1"/>
    <property type="match status" value="1"/>
</dbReference>
<name>A0A493T7T2_ANAPP</name>
<keyword evidence="2" id="KW-1017">Isopeptide bond</keyword>
<dbReference type="SUPFAM" id="SSF53335">
    <property type="entry name" value="S-adenosyl-L-methionine-dependent methyltransferases"/>
    <property type="match status" value="1"/>
</dbReference>
<dbReference type="GO" id="GO:0008270">
    <property type="term" value="F:zinc ion binding"/>
    <property type="evidence" value="ECO:0007669"/>
    <property type="project" value="UniProtKB-KW"/>
</dbReference>
<keyword evidence="11" id="KW-0862">Zinc</keyword>
<comment type="similarity">
    <text evidence="18">Belongs to the class I-like SAM-binding methyltransferase superfamily. Trm1 family.</text>
</comment>
<feature type="domain" description="C2H2-type" evidence="20">
    <location>
        <begin position="335"/>
        <end position="355"/>
    </location>
</feature>
<dbReference type="STRING" id="8840.ENSAPLP00000021906"/>
<keyword evidence="7 18" id="KW-0949">S-adenosyl-L-methionine</keyword>